<keyword evidence="16" id="KW-1185">Reference proteome</keyword>
<evidence type="ECO:0000313" key="16">
    <source>
        <dbReference type="Proteomes" id="UP000193396"/>
    </source>
</evidence>
<dbReference type="SUPFAM" id="SSF52172">
    <property type="entry name" value="CheY-like"/>
    <property type="match status" value="1"/>
</dbReference>
<protein>
    <submittedName>
        <fullName evidence="15">Histidine kinase</fullName>
    </submittedName>
</protein>
<sequence>MNNLLIDALAQTTAGIALFDSNERIIYANPAWEQLITGIAEEDLQFCETELKDGGMISVCFIKTQAEVAHPIALPASANDAKIGTVIIADDSESNRMVARRILQSEGYGIVEASNGQSVLNMLRRGVTADLILMDIEMPDMDGLHTTRRIRHMPGPVAQTPIIALSAHQSRDWNVIARQSGVDEFINKPIQRTKLLDTIRELINRAPDKSATGSTNGTHLSPPPVLRPRGARISRPARLDLPSRAVLDIKALEQLYVDAGDEGASCGIELFINETETRLVKIDNALSEDDLATVRDEVHVLKSTSGTFGLRQLSELCEITQNFFEDDDINEDRILATSQQVVQLAPKALKALNLYRRSREWARTGA</sequence>
<feature type="modified residue" description="4-aspartylphosphate" evidence="11">
    <location>
        <position position="135"/>
    </location>
</feature>
<evidence type="ECO:0000256" key="11">
    <source>
        <dbReference type="PROSITE-ProRule" id="PRU00169"/>
    </source>
</evidence>
<proteinExistence type="predicted"/>
<keyword evidence="8" id="KW-0902">Two-component regulatory system</keyword>
<evidence type="ECO:0000256" key="1">
    <source>
        <dbReference type="ARBA" id="ARBA00004651"/>
    </source>
</evidence>
<evidence type="ECO:0000313" key="15">
    <source>
        <dbReference type="EMBL" id="OSQ49568.1"/>
    </source>
</evidence>
<reference evidence="15 16" key="1">
    <citation type="submission" date="2014-03" db="EMBL/GenBank/DDBJ databases">
        <title>The draft genome sequence of Thalassospira alkalitolerans JCM 18968.</title>
        <authorList>
            <person name="Lai Q."/>
            <person name="Shao Z."/>
        </authorList>
    </citation>
    <scope>NUCLEOTIDE SEQUENCE [LARGE SCALE GENOMIC DNA]</scope>
    <source>
        <strain evidence="15 16">JCM 18968</strain>
    </source>
</reference>
<dbReference type="InterPro" id="IPR036641">
    <property type="entry name" value="HPT_dom_sf"/>
</dbReference>
<keyword evidence="6" id="KW-0067">ATP-binding</keyword>
<dbReference type="EMBL" id="JFKB01000002">
    <property type="protein sequence ID" value="OSQ49568.1"/>
    <property type="molecule type" value="Genomic_DNA"/>
</dbReference>
<keyword evidence="5" id="KW-0547">Nucleotide-binding</keyword>
<dbReference type="GO" id="GO:0005524">
    <property type="term" value="F:ATP binding"/>
    <property type="evidence" value="ECO:0007669"/>
    <property type="project" value="UniProtKB-KW"/>
</dbReference>
<dbReference type="Gene3D" id="1.20.120.160">
    <property type="entry name" value="HPT domain"/>
    <property type="match status" value="1"/>
</dbReference>
<evidence type="ECO:0000256" key="6">
    <source>
        <dbReference type="ARBA" id="ARBA00022840"/>
    </source>
</evidence>
<feature type="region of interest" description="Disordered" evidence="12">
    <location>
        <begin position="206"/>
        <end position="229"/>
    </location>
</feature>
<organism evidence="15 16">
    <name type="scientific">Thalassospira alkalitolerans</name>
    <dbReference type="NCBI Taxonomy" id="1293890"/>
    <lineage>
        <taxon>Bacteria</taxon>
        <taxon>Pseudomonadati</taxon>
        <taxon>Pseudomonadota</taxon>
        <taxon>Alphaproteobacteria</taxon>
        <taxon>Rhodospirillales</taxon>
        <taxon>Thalassospiraceae</taxon>
        <taxon>Thalassospira</taxon>
    </lineage>
</organism>
<comment type="caution">
    <text evidence="15">The sequence shown here is derived from an EMBL/GenBank/DDBJ whole genome shotgun (WGS) entry which is preliminary data.</text>
</comment>
<feature type="domain" description="Response regulatory" evidence="13">
    <location>
        <begin position="85"/>
        <end position="203"/>
    </location>
</feature>
<dbReference type="InterPro" id="IPR008207">
    <property type="entry name" value="Sig_transdc_His_kin_Hpt_dom"/>
</dbReference>
<gene>
    <name evidence="15" type="ORF">TALK_04345</name>
</gene>
<evidence type="ECO:0000256" key="2">
    <source>
        <dbReference type="ARBA" id="ARBA00022475"/>
    </source>
</evidence>
<dbReference type="Proteomes" id="UP000193396">
    <property type="component" value="Unassembled WGS sequence"/>
</dbReference>
<evidence type="ECO:0000256" key="10">
    <source>
        <dbReference type="PROSITE-ProRule" id="PRU00110"/>
    </source>
</evidence>
<dbReference type="CDD" id="cd17546">
    <property type="entry name" value="REC_hyHK_CKI1_RcsC-like"/>
    <property type="match status" value="1"/>
</dbReference>
<evidence type="ECO:0000256" key="3">
    <source>
        <dbReference type="ARBA" id="ARBA00022553"/>
    </source>
</evidence>
<dbReference type="OrthoDB" id="9801602at2"/>
<dbReference type="GO" id="GO:0000160">
    <property type="term" value="P:phosphorelay signal transduction system"/>
    <property type="evidence" value="ECO:0007669"/>
    <property type="project" value="UniProtKB-KW"/>
</dbReference>
<dbReference type="InterPro" id="IPR011006">
    <property type="entry name" value="CheY-like_superfamily"/>
</dbReference>
<dbReference type="SMART" id="SM00448">
    <property type="entry name" value="REC"/>
    <property type="match status" value="1"/>
</dbReference>
<evidence type="ECO:0000256" key="9">
    <source>
        <dbReference type="ARBA" id="ARBA00023136"/>
    </source>
</evidence>
<comment type="subcellular location">
    <subcellularLocation>
        <location evidence="1">Cell membrane</location>
        <topology evidence="1">Multi-pass membrane protein</topology>
    </subcellularLocation>
</comment>
<evidence type="ECO:0000259" key="14">
    <source>
        <dbReference type="PROSITE" id="PS50894"/>
    </source>
</evidence>
<dbReference type="PROSITE" id="PS50110">
    <property type="entry name" value="RESPONSE_REGULATORY"/>
    <property type="match status" value="1"/>
</dbReference>
<feature type="modified residue" description="Phosphohistidine" evidence="10">
    <location>
        <position position="299"/>
    </location>
</feature>
<accession>A0A1Y2LEQ7</accession>
<evidence type="ECO:0000256" key="7">
    <source>
        <dbReference type="ARBA" id="ARBA00022989"/>
    </source>
</evidence>
<keyword evidence="2" id="KW-1003">Cell membrane</keyword>
<evidence type="ECO:0000256" key="8">
    <source>
        <dbReference type="ARBA" id="ARBA00023012"/>
    </source>
</evidence>
<evidence type="ECO:0000256" key="12">
    <source>
        <dbReference type="SAM" id="MobiDB-lite"/>
    </source>
</evidence>
<keyword evidence="9" id="KW-0472">Membrane</keyword>
<feature type="domain" description="HPt" evidence="14">
    <location>
        <begin position="260"/>
        <end position="359"/>
    </location>
</feature>
<keyword evidence="7" id="KW-1133">Transmembrane helix</keyword>
<dbReference type="Gene3D" id="3.40.50.2300">
    <property type="match status" value="1"/>
</dbReference>
<dbReference type="PANTHER" id="PTHR45339:SF1">
    <property type="entry name" value="HYBRID SIGNAL TRANSDUCTION HISTIDINE KINASE J"/>
    <property type="match status" value="1"/>
</dbReference>
<dbReference type="Pfam" id="PF00072">
    <property type="entry name" value="Response_reg"/>
    <property type="match status" value="1"/>
</dbReference>
<dbReference type="Pfam" id="PF01627">
    <property type="entry name" value="Hpt"/>
    <property type="match status" value="1"/>
</dbReference>
<dbReference type="PANTHER" id="PTHR45339">
    <property type="entry name" value="HYBRID SIGNAL TRANSDUCTION HISTIDINE KINASE J"/>
    <property type="match status" value="1"/>
</dbReference>
<dbReference type="Pfam" id="PF13188">
    <property type="entry name" value="PAS_8"/>
    <property type="match status" value="1"/>
</dbReference>
<dbReference type="GO" id="GO:0004672">
    <property type="term" value="F:protein kinase activity"/>
    <property type="evidence" value="ECO:0007669"/>
    <property type="project" value="UniProtKB-ARBA"/>
</dbReference>
<keyword evidence="4" id="KW-0812">Transmembrane</keyword>
<dbReference type="InterPro" id="IPR000014">
    <property type="entry name" value="PAS"/>
</dbReference>
<dbReference type="GO" id="GO:0005886">
    <property type="term" value="C:plasma membrane"/>
    <property type="evidence" value="ECO:0007669"/>
    <property type="project" value="UniProtKB-SubCell"/>
</dbReference>
<dbReference type="SUPFAM" id="SSF47226">
    <property type="entry name" value="Histidine-containing phosphotransfer domain, HPT domain"/>
    <property type="match status" value="1"/>
</dbReference>
<dbReference type="RefSeq" id="WP_085616223.1">
    <property type="nucleotide sequence ID" value="NZ_CAXBPE010000019.1"/>
</dbReference>
<dbReference type="PROSITE" id="PS50894">
    <property type="entry name" value="HPT"/>
    <property type="match status" value="1"/>
</dbReference>
<evidence type="ECO:0000256" key="5">
    <source>
        <dbReference type="ARBA" id="ARBA00022741"/>
    </source>
</evidence>
<keyword evidence="15" id="KW-0808">Transferase</keyword>
<evidence type="ECO:0000259" key="13">
    <source>
        <dbReference type="PROSITE" id="PS50110"/>
    </source>
</evidence>
<keyword evidence="15" id="KW-0418">Kinase</keyword>
<dbReference type="AlphaFoldDB" id="A0A1Y2LEQ7"/>
<dbReference type="STRING" id="1293890.TALK_04345"/>
<dbReference type="InterPro" id="IPR001789">
    <property type="entry name" value="Sig_transdc_resp-reg_receiver"/>
</dbReference>
<keyword evidence="3 11" id="KW-0597">Phosphoprotein</keyword>
<evidence type="ECO:0000256" key="4">
    <source>
        <dbReference type="ARBA" id="ARBA00022692"/>
    </source>
</evidence>
<name>A0A1Y2LEQ7_9PROT</name>